<dbReference type="AlphaFoldDB" id="T2MDD7"/>
<evidence type="ECO:0000256" key="3">
    <source>
        <dbReference type="ARBA" id="ARBA00023163"/>
    </source>
</evidence>
<dbReference type="GO" id="GO:0006366">
    <property type="term" value="P:transcription by RNA polymerase II"/>
    <property type="evidence" value="ECO:0007669"/>
    <property type="project" value="InterPro"/>
</dbReference>
<dbReference type="EMBL" id="HAAD01003713">
    <property type="protein sequence ID" value="CDG69945.1"/>
    <property type="molecule type" value="mRNA"/>
</dbReference>
<comment type="similarity">
    <text evidence="5">Belongs to the TAF13 family.</text>
</comment>
<evidence type="ECO:0000313" key="7">
    <source>
        <dbReference type="EMBL" id="CDG69945.1"/>
    </source>
</evidence>
<dbReference type="InterPro" id="IPR003195">
    <property type="entry name" value="TFIID_TAF13"/>
</dbReference>
<evidence type="ECO:0000256" key="4">
    <source>
        <dbReference type="ARBA" id="ARBA00023242"/>
    </source>
</evidence>
<keyword evidence="2" id="KW-0805">Transcription regulation</keyword>
<dbReference type="KEGG" id="hmg:100198058"/>
<dbReference type="PANTHER" id="PTHR11380:SF5">
    <property type="entry name" value="TRANSCRIPTION INITIATION FACTOR TFIID SUBUNIT 13"/>
    <property type="match status" value="1"/>
</dbReference>
<dbReference type="Proteomes" id="UP001652625">
    <property type="component" value="Chromosome 09"/>
</dbReference>
<dbReference type="RefSeq" id="XP_002157895.1">
    <property type="nucleotide sequence ID" value="XM_002157859.3"/>
</dbReference>
<dbReference type="GO" id="GO:0005669">
    <property type="term" value="C:transcription factor TFIID complex"/>
    <property type="evidence" value="ECO:0007669"/>
    <property type="project" value="TreeGrafter"/>
</dbReference>
<dbReference type="RefSeq" id="XP_065662067.1">
    <property type="nucleotide sequence ID" value="XM_065805995.1"/>
</dbReference>
<dbReference type="OrthoDB" id="10266074at2759"/>
<name>T2MDD7_HYDVU</name>
<keyword evidence="3" id="KW-0804">Transcription</keyword>
<dbReference type="Pfam" id="PF02269">
    <property type="entry name" value="TFIID-18kDa"/>
    <property type="match status" value="1"/>
</dbReference>
<dbReference type="Gene3D" id="1.10.20.10">
    <property type="entry name" value="Histone, subunit A"/>
    <property type="match status" value="1"/>
</dbReference>
<evidence type="ECO:0000313" key="9">
    <source>
        <dbReference type="RefSeq" id="XP_065662067.1"/>
    </source>
</evidence>
<keyword evidence="4" id="KW-0539">Nucleus</keyword>
<dbReference type="InterPro" id="IPR009072">
    <property type="entry name" value="Histone-fold"/>
</dbReference>
<dbReference type="OMA" id="CERAMNV"/>
<reference evidence="7" key="1">
    <citation type="journal article" date="2013" name="Genome Biol. Evol.">
        <title>Punctuated emergences of genetic and phenotypic innovations in eumetazoan, bilaterian, euteleostome, and hominidae ancestors.</title>
        <authorList>
            <person name="Wenger Y."/>
            <person name="Galliot B."/>
        </authorList>
    </citation>
    <scope>NUCLEOTIDE SEQUENCE</scope>
    <source>
        <tissue evidence="7">Whole animals</tissue>
    </source>
</reference>
<sequence length="119" mass="13845">MDDIEDDIDQDQDLSTISSDGKKKRLFTKEIRCMLYGFGDDQSSYTETVDLMEDLLVQYITDMTMQAMNVGKKGRVHVEDIVYLIRKDPKKYARVKELLTMNEELKKARKAFDAESYGE</sequence>
<organism evidence="7">
    <name type="scientific">Hydra vulgaris</name>
    <name type="common">Hydra</name>
    <name type="synonym">Hydra attenuata</name>
    <dbReference type="NCBI Taxonomy" id="6087"/>
    <lineage>
        <taxon>Eukaryota</taxon>
        <taxon>Metazoa</taxon>
        <taxon>Cnidaria</taxon>
        <taxon>Hydrozoa</taxon>
        <taxon>Hydroidolina</taxon>
        <taxon>Anthoathecata</taxon>
        <taxon>Aplanulata</taxon>
        <taxon>Hydridae</taxon>
        <taxon>Hydra</taxon>
    </lineage>
</organism>
<evidence type="ECO:0000313" key="8">
    <source>
        <dbReference type="Proteomes" id="UP001652625"/>
    </source>
</evidence>
<dbReference type="GO" id="GO:0003743">
    <property type="term" value="F:translation initiation factor activity"/>
    <property type="evidence" value="ECO:0007669"/>
    <property type="project" value="UniProtKB-KW"/>
</dbReference>
<proteinExistence type="evidence at transcript level"/>
<keyword evidence="8" id="KW-1185">Reference proteome</keyword>
<keyword evidence="7" id="KW-0648">Protein biosynthesis</keyword>
<dbReference type="GO" id="GO:0046982">
    <property type="term" value="F:protein heterodimerization activity"/>
    <property type="evidence" value="ECO:0007669"/>
    <property type="project" value="InterPro"/>
</dbReference>
<reference evidence="9" key="2">
    <citation type="submission" date="2025-05" db="UniProtKB">
        <authorList>
            <consortium name="RefSeq"/>
        </authorList>
    </citation>
    <scope>IDENTIFICATION</scope>
</reference>
<protein>
    <recommendedName>
        <fullName evidence="6">Transcription initiation factor TFIID subunit 13</fullName>
    </recommendedName>
</protein>
<keyword evidence="7" id="KW-0396">Initiation factor</keyword>
<gene>
    <name evidence="7" type="primary">TAF13</name>
    <name evidence="9" type="synonym">LOC100198058</name>
</gene>
<accession>T2MDD7</accession>
<evidence type="ECO:0000256" key="5">
    <source>
        <dbReference type="ARBA" id="ARBA00038392"/>
    </source>
</evidence>
<dbReference type="CDD" id="cd07978">
    <property type="entry name" value="HFD_TAF13"/>
    <property type="match status" value="1"/>
</dbReference>
<evidence type="ECO:0000256" key="6">
    <source>
        <dbReference type="ARBA" id="ARBA00040136"/>
    </source>
</evidence>
<evidence type="ECO:0000256" key="2">
    <source>
        <dbReference type="ARBA" id="ARBA00023015"/>
    </source>
</evidence>
<dbReference type="PANTHER" id="PTHR11380">
    <property type="entry name" value="TRANSCRIPTION INITIATION FACTOR TFIID/SUPT3-RELATED"/>
    <property type="match status" value="1"/>
</dbReference>
<comment type="subcellular location">
    <subcellularLocation>
        <location evidence="1">Nucleus</location>
    </subcellularLocation>
</comment>
<evidence type="ECO:0000256" key="1">
    <source>
        <dbReference type="ARBA" id="ARBA00004123"/>
    </source>
</evidence>
<dbReference type="GeneID" id="100198058"/>
<dbReference type="SUPFAM" id="SSF47113">
    <property type="entry name" value="Histone-fold"/>
    <property type="match status" value="1"/>
</dbReference>